<evidence type="ECO:0000313" key="2">
    <source>
        <dbReference type="Proteomes" id="UP000323597"/>
    </source>
</evidence>
<name>A0A5D2ZBP1_GOSMU</name>
<dbReference type="EMBL" id="CM017640">
    <property type="protein sequence ID" value="TYJ36118.1"/>
    <property type="molecule type" value="Genomic_DNA"/>
</dbReference>
<evidence type="ECO:0000313" key="1">
    <source>
        <dbReference type="EMBL" id="TYJ36118.1"/>
    </source>
</evidence>
<keyword evidence="2" id="KW-1185">Reference proteome</keyword>
<accession>A0A5D2ZBP1</accession>
<gene>
    <name evidence="1" type="ORF">E1A91_A05G286200v1</name>
</gene>
<organism evidence="1 2">
    <name type="scientific">Gossypium mustelinum</name>
    <name type="common">Cotton</name>
    <name type="synonym">Gossypium caicoense</name>
    <dbReference type="NCBI Taxonomy" id="34275"/>
    <lineage>
        <taxon>Eukaryota</taxon>
        <taxon>Viridiplantae</taxon>
        <taxon>Streptophyta</taxon>
        <taxon>Embryophyta</taxon>
        <taxon>Tracheophyta</taxon>
        <taxon>Spermatophyta</taxon>
        <taxon>Magnoliopsida</taxon>
        <taxon>eudicotyledons</taxon>
        <taxon>Gunneridae</taxon>
        <taxon>Pentapetalae</taxon>
        <taxon>rosids</taxon>
        <taxon>malvids</taxon>
        <taxon>Malvales</taxon>
        <taxon>Malvaceae</taxon>
        <taxon>Malvoideae</taxon>
        <taxon>Gossypium</taxon>
    </lineage>
</organism>
<dbReference type="Proteomes" id="UP000323597">
    <property type="component" value="Chromosome A05"/>
</dbReference>
<protein>
    <submittedName>
        <fullName evidence="1">Uncharacterized protein</fullName>
    </submittedName>
</protein>
<proteinExistence type="predicted"/>
<sequence>MFIPSSSEEFLHTFQSSSTNCLGLLNKDKKWIKIILGCTKVG</sequence>
<dbReference type="AlphaFoldDB" id="A0A5D2ZBP1"/>
<reference evidence="1 2" key="1">
    <citation type="submission" date="2019-07" db="EMBL/GenBank/DDBJ databases">
        <title>WGS assembly of Gossypium mustelinum.</title>
        <authorList>
            <person name="Chen Z.J."/>
            <person name="Sreedasyam A."/>
            <person name="Ando A."/>
            <person name="Song Q."/>
            <person name="De L."/>
            <person name="Hulse-Kemp A."/>
            <person name="Ding M."/>
            <person name="Ye W."/>
            <person name="Kirkbride R."/>
            <person name="Jenkins J."/>
            <person name="Plott C."/>
            <person name="Lovell J."/>
            <person name="Lin Y.-M."/>
            <person name="Vaughn R."/>
            <person name="Liu B."/>
            <person name="Li W."/>
            <person name="Simpson S."/>
            <person name="Scheffler B."/>
            <person name="Saski C."/>
            <person name="Grover C."/>
            <person name="Hu G."/>
            <person name="Conover J."/>
            <person name="Carlson J."/>
            <person name="Shu S."/>
            <person name="Boston L."/>
            <person name="Williams M."/>
            <person name="Peterson D."/>
            <person name="Mcgee K."/>
            <person name="Jones D."/>
            <person name="Wendel J."/>
            <person name="Stelly D."/>
            <person name="Grimwood J."/>
            <person name="Schmutz J."/>
        </authorList>
    </citation>
    <scope>NUCLEOTIDE SEQUENCE [LARGE SCALE GENOMIC DNA]</scope>
    <source>
        <strain evidence="1">1408120.09</strain>
    </source>
</reference>